<dbReference type="Proteomes" id="UP001296873">
    <property type="component" value="Unassembled WGS sequence"/>
</dbReference>
<organism evidence="1 2">
    <name type="scientific">Rhodovibrio sodomensis</name>
    <dbReference type="NCBI Taxonomy" id="1088"/>
    <lineage>
        <taxon>Bacteria</taxon>
        <taxon>Pseudomonadati</taxon>
        <taxon>Pseudomonadota</taxon>
        <taxon>Alphaproteobacteria</taxon>
        <taxon>Rhodospirillales</taxon>
        <taxon>Rhodovibrionaceae</taxon>
        <taxon>Rhodovibrio</taxon>
    </lineage>
</organism>
<protein>
    <submittedName>
        <fullName evidence="1">Uncharacterized protein</fullName>
    </submittedName>
</protein>
<gene>
    <name evidence="1" type="ORF">CKO28_06090</name>
</gene>
<reference evidence="1 2" key="1">
    <citation type="journal article" date="2020" name="Microorganisms">
        <title>Osmotic Adaptation and Compatible Solute Biosynthesis of Phototrophic Bacteria as Revealed from Genome Analyses.</title>
        <authorList>
            <person name="Imhoff J.F."/>
            <person name="Rahn T."/>
            <person name="Kunzel S."/>
            <person name="Keller A."/>
            <person name="Neulinger S.C."/>
        </authorList>
    </citation>
    <scope>NUCLEOTIDE SEQUENCE [LARGE SCALE GENOMIC DNA]</scope>
    <source>
        <strain evidence="1 2">DSM 9895</strain>
    </source>
</reference>
<accession>A0ABS1DAX6</accession>
<name>A0ABS1DAX6_9PROT</name>
<comment type="caution">
    <text evidence="1">The sequence shown here is derived from an EMBL/GenBank/DDBJ whole genome shotgun (WGS) entry which is preliminary data.</text>
</comment>
<keyword evidence="2" id="KW-1185">Reference proteome</keyword>
<evidence type="ECO:0000313" key="1">
    <source>
        <dbReference type="EMBL" id="MBK1667602.1"/>
    </source>
</evidence>
<evidence type="ECO:0000313" key="2">
    <source>
        <dbReference type="Proteomes" id="UP001296873"/>
    </source>
</evidence>
<sequence>MKAGSRMLRLATKQEIEVFLLAVFRSRSEMTRRASLEVWPVQVAGPTRGRYLSRVCRTRFRATFLE</sequence>
<dbReference type="EMBL" id="NRRL01000009">
    <property type="protein sequence ID" value="MBK1667602.1"/>
    <property type="molecule type" value="Genomic_DNA"/>
</dbReference>
<proteinExistence type="predicted"/>